<dbReference type="Proteomes" id="UP000823388">
    <property type="component" value="Chromosome 8K"/>
</dbReference>
<gene>
    <name evidence="1" type="ORF">PVAP13_8KG010720</name>
</gene>
<accession>A0A8T0PFS6</accession>
<comment type="caution">
    <text evidence="1">The sequence shown here is derived from an EMBL/GenBank/DDBJ whole genome shotgun (WGS) entry which is preliminary data.</text>
</comment>
<dbReference type="AlphaFoldDB" id="A0A8T0PFS6"/>
<evidence type="ECO:0000313" key="2">
    <source>
        <dbReference type="Proteomes" id="UP000823388"/>
    </source>
</evidence>
<name>A0A8T0PFS6_PANVG</name>
<proteinExistence type="predicted"/>
<evidence type="ECO:0000313" key="1">
    <source>
        <dbReference type="EMBL" id="KAG2559768.1"/>
    </source>
</evidence>
<protein>
    <submittedName>
        <fullName evidence="1">Uncharacterized protein</fullName>
    </submittedName>
</protein>
<keyword evidence="2" id="KW-1185">Reference proteome</keyword>
<dbReference type="EMBL" id="CM029051">
    <property type="protein sequence ID" value="KAG2559768.1"/>
    <property type="molecule type" value="Genomic_DNA"/>
</dbReference>
<sequence length="100" mass="11375">MDKMFIGLDLEQRSHKSAHRHTTTIKCSDLVLTRWRDAVFWNSSNNSCSCGVLCPGPWITRGDLSASAVYLRLITAQSFLLNSQTRDNQMIDGTLMLWKL</sequence>
<organism evidence="1 2">
    <name type="scientific">Panicum virgatum</name>
    <name type="common">Blackwell switchgrass</name>
    <dbReference type="NCBI Taxonomy" id="38727"/>
    <lineage>
        <taxon>Eukaryota</taxon>
        <taxon>Viridiplantae</taxon>
        <taxon>Streptophyta</taxon>
        <taxon>Embryophyta</taxon>
        <taxon>Tracheophyta</taxon>
        <taxon>Spermatophyta</taxon>
        <taxon>Magnoliopsida</taxon>
        <taxon>Liliopsida</taxon>
        <taxon>Poales</taxon>
        <taxon>Poaceae</taxon>
        <taxon>PACMAD clade</taxon>
        <taxon>Panicoideae</taxon>
        <taxon>Panicodae</taxon>
        <taxon>Paniceae</taxon>
        <taxon>Panicinae</taxon>
        <taxon>Panicum</taxon>
        <taxon>Panicum sect. Hiantes</taxon>
    </lineage>
</organism>
<reference evidence="1" key="1">
    <citation type="submission" date="2020-05" db="EMBL/GenBank/DDBJ databases">
        <title>WGS assembly of Panicum virgatum.</title>
        <authorList>
            <person name="Lovell J.T."/>
            <person name="Jenkins J."/>
            <person name="Shu S."/>
            <person name="Juenger T.E."/>
            <person name="Schmutz J."/>
        </authorList>
    </citation>
    <scope>NUCLEOTIDE SEQUENCE</scope>
    <source>
        <strain evidence="1">AP13</strain>
    </source>
</reference>